<dbReference type="EMBL" id="MLCO01000098">
    <property type="protein sequence ID" value="ONG53539.1"/>
    <property type="molecule type" value="Genomic_DNA"/>
</dbReference>
<comment type="caution">
    <text evidence="3">The sequence shown here is derived from an EMBL/GenBank/DDBJ whole genome shotgun (WGS) entry which is preliminary data.</text>
</comment>
<dbReference type="PANTHER" id="PTHR38340:SF1">
    <property type="entry name" value="S-LAYER PROTEIN"/>
    <property type="match status" value="1"/>
</dbReference>
<dbReference type="InterPro" id="IPR011049">
    <property type="entry name" value="Serralysin-like_metalloprot_C"/>
</dbReference>
<accession>A0A1V2H280</accession>
<dbReference type="AlphaFoldDB" id="A0A1V2H280"/>
<keyword evidence="4" id="KW-1185">Reference proteome</keyword>
<reference evidence="3 4" key="1">
    <citation type="submission" date="2016-10" db="EMBL/GenBank/DDBJ databases">
        <title>Draft Genome sequence of Roseomonas sp. strain M3.</title>
        <authorList>
            <person name="Subhash Y."/>
            <person name="Lee S."/>
        </authorList>
    </citation>
    <scope>NUCLEOTIDE SEQUENCE [LARGE SCALE GENOMIC DNA]</scope>
    <source>
        <strain evidence="3 4">M3</strain>
    </source>
</reference>
<comment type="subcellular location">
    <subcellularLocation>
        <location evidence="1">Secreted</location>
    </subcellularLocation>
</comment>
<keyword evidence="2" id="KW-0964">Secreted</keyword>
<dbReference type="InterPro" id="IPR001343">
    <property type="entry name" value="Hemolysn_Ca-bd"/>
</dbReference>
<protein>
    <submittedName>
        <fullName evidence="3">Uncharacterized protein</fullName>
    </submittedName>
</protein>
<proteinExistence type="predicted"/>
<dbReference type="GO" id="GO:0005509">
    <property type="term" value="F:calcium ion binding"/>
    <property type="evidence" value="ECO:0007669"/>
    <property type="project" value="InterPro"/>
</dbReference>
<gene>
    <name evidence="3" type="ORF">BKE38_11975</name>
</gene>
<dbReference type="Proteomes" id="UP000188879">
    <property type="component" value="Unassembled WGS sequence"/>
</dbReference>
<sequence>MARYEGTLKNDNFLFSSHTEADTILADGLASPRDGAGGSNLIMAGSGSDSLFGGYGRDVIYGGDGNDYITGYGVAGPTPSAENIFASEDQADRLFGGRGRDTILGGGGDDLIDGGSNHDILYGGSGNDTIKGGSGNDVIHSGAGADQLWGGSGADSFVYAYDPSNSERAYDANDGIDTIHDFQVGIDTIDLRPLYLRAEDVTLVDTAAGLELHFFAVYEDTEIHLKGVHALQAGDILFAA</sequence>
<dbReference type="PRINTS" id="PR00313">
    <property type="entry name" value="CABNDNGRPT"/>
</dbReference>
<name>A0A1V2H280_9PROT</name>
<dbReference type="SUPFAM" id="SSF51120">
    <property type="entry name" value="beta-Roll"/>
    <property type="match status" value="1"/>
</dbReference>
<dbReference type="Gene3D" id="2.150.10.10">
    <property type="entry name" value="Serralysin-like metalloprotease, C-terminal"/>
    <property type="match status" value="2"/>
</dbReference>
<dbReference type="OrthoDB" id="7268058at2"/>
<dbReference type="GO" id="GO:0005615">
    <property type="term" value="C:extracellular space"/>
    <property type="evidence" value="ECO:0007669"/>
    <property type="project" value="InterPro"/>
</dbReference>
<evidence type="ECO:0000313" key="4">
    <source>
        <dbReference type="Proteomes" id="UP000188879"/>
    </source>
</evidence>
<dbReference type="RefSeq" id="WP_076957586.1">
    <property type="nucleotide sequence ID" value="NZ_MLCO01000098.1"/>
</dbReference>
<organism evidence="3 4">
    <name type="scientific">Teichococcus deserti</name>
    <dbReference type="NCBI Taxonomy" id="1817963"/>
    <lineage>
        <taxon>Bacteria</taxon>
        <taxon>Pseudomonadati</taxon>
        <taxon>Pseudomonadota</taxon>
        <taxon>Alphaproteobacteria</taxon>
        <taxon>Acetobacterales</taxon>
        <taxon>Roseomonadaceae</taxon>
        <taxon>Roseomonas</taxon>
    </lineage>
</organism>
<dbReference type="PANTHER" id="PTHR38340">
    <property type="entry name" value="S-LAYER PROTEIN"/>
    <property type="match status" value="1"/>
</dbReference>
<dbReference type="InterPro" id="IPR018511">
    <property type="entry name" value="Hemolysin-typ_Ca-bd_CS"/>
</dbReference>
<evidence type="ECO:0000313" key="3">
    <source>
        <dbReference type="EMBL" id="ONG53539.1"/>
    </source>
</evidence>
<dbReference type="Pfam" id="PF00353">
    <property type="entry name" value="HemolysinCabind"/>
    <property type="match status" value="3"/>
</dbReference>
<dbReference type="PROSITE" id="PS00330">
    <property type="entry name" value="HEMOLYSIN_CALCIUM"/>
    <property type="match status" value="1"/>
</dbReference>
<evidence type="ECO:0000256" key="1">
    <source>
        <dbReference type="ARBA" id="ARBA00004613"/>
    </source>
</evidence>
<dbReference type="InterPro" id="IPR050557">
    <property type="entry name" value="RTX_toxin/Mannuronan_C5-epim"/>
</dbReference>
<evidence type="ECO:0000256" key="2">
    <source>
        <dbReference type="ARBA" id="ARBA00022525"/>
    </source>
</evidence>